<feature type="region of interest" description="Disordered" evidence="1">
    <location>
        <begin position="151"/>
        <end position="181"/>
    </location>
</feature>
<gene>
    <name evidence="2" type="ORF">LOC62_03G004353</name>
</gene>
<accession>A0AAF0Y632</accession>
<evidence type="ECO:0000313" key="3">
    <source>
        <dbReference type="Proteomes" id="UP000827549"/>
    </source>
</evidence>
<dbReference type="AlphaFoldDB" id="A0AAF0Y632"/>
<evidence type="ECO:0000256" key="1">
    <source>
        <dbReference type="SAM" id="MobiDB-lite"/>
    </source>
</evidence>
<feature type="region of interest" description="Disordered" evidence="1">
    <location>
        <begin position="199"/>
        <end position="223"/>
    </location>
</feature>
<protein>
    <submittedName>
        <fullName evidence="2">Uncharacterized protein</fullName>
    </submittedName>
</protein>
<feature type="compositionally biased region" description="Pro residues" evidence="1">
    <location>
        <begin position="204"/>
        <end position="215"/>
    </location>
</feature>
<feature type="compositionally biased region" description="Pro residues" evidence="1">
    <location>
        <begin position="119"/>
        <end position="131"/>
    </location>
</feature>
<dbReference type="Proteomes" id="UP000827549">
    <property type="component" value="Chromosome 3"/>
</dbReference>
<name>A0AAF0Y632_9TREE</name>
<organism evidence="2 3">
    <name type="scientific">Vanrija pseudolonga</name>
    <dbReference type="NCBI Taxonomy" id="143232"/>
    <lineage>
        <taxon>Eukaryota</taxon>
        <taxon>Fungi</taxon>
        <taxon>Dikarya</taxon>
        <taxon>Basidiomycota</taxon>
        <taxon>Agaricomycotina</taxon>
        <taxon>Tremellomycetes</taxon>
        <taxon>Trichosporonales</taxon>
        <taxon>Trichosporonaceae</taxon>
        <taxon>Vanrija</taxon>
    </lineage>
</organism>
<evidence type="ECO:0000313" key="2">
    <source>
        <dbReference type="EMBL" id="WOO80825.1"/>
    </source>
</evidence>
<dbReference type="EMBL" id="CP086716">
    <property type="protein sequence ID" value="WOO80825.1"/>
    <property type="molecule type" value="Genomic_DNA"/>
</dbReference>
<feature type="compositionally biased region" description="Polar residues" evidence="1">
    <location>
        <begin position="153"/>
        <end position="162"/>
    </location>
</feature>
<feature type="region of interest" description="Disordered" evidence="1">
    <location>
        <begin position="95"/>
        <end position="135"/>
    </location>
</feature>
<dbReference type="RefSeq" id="XP_062626857.1">
    <property type="nucleotide sequence ID" value="XM_062770873.1"/>
</dbReference>
<dbReference type="GeneID" id="87807591"/>
<proteinExistence type="predicted"/>
<keyword evidence="3" id="KW-1185">Reference proteome</keyword>
<sequence length="338" mass="36579">MSELSTTSVSMVTAPSDASTVPDLAALARDLARSRRRQRAHVADILASRHNQEVTLEAILRLEKVKEESFNALRQAQAEHHVQLRAFIDSIEATYGRTPGSGGPVPPPTTPAPLDATAPPAPPGFPTPPPRRATESLLGLGVDDENAGLEIAQSESDSSTETGGVEPGELMADHTVPPSDSTPFSNVAQVGRHRPYFVLNPSPESTPRPPAPSLPRSPLELSPAPTITVARPTRVVLDDTDGLTDNTYATATEPGYHVDTRTTRHHRHAPGANTSAQPQPQVPYCCDWNWYDVCYRGTFCPRGAWHACWNCHPAGEPAQHQARDCRKVLAPGSFRWVE</sequence>
<reference evidence="2" key="1">
    <citation type="submission" date="2023-10" db="EMBL/GenBank/DDBJ databases">
        <authorList>
            <person name="Noh H."/>
        </authorList>
    </citation>
    <scope>NUCLEOTIDE SEQUENCE</scope>
    <source>
        <strain evidence="2">DUCC4014</strain>
    </source>
</reference>